<keyword evidence="2" id="KW-0238">DNA-binding</keyword>
<dbReference type="AlphaFoldDB" id="A0A841I5S5"/>
<dbReference type="SUPFAM" id="SSF46785">
    <property type="entry name" value="Winged helix' DNA-binding domain"/>
    <property type="match status" value="1"/>
</dbReference>
<evidence type="ECO:0000256" key="1">
    <source>
        <dbReference type="ARBA" id="ARBA00023015"/>
    </source>
</evidence>
<dbReference type="SMART" id="SM00345">
    <property type="entry name" value="HTH_GNTR"/>
    <property type="match status" value="1"/>
</dbReference>
<dbReference type="GO" id="GO:0003700">
    <property type="term" value="F:DNA-binding transcription factor activity"/>
    <property type="evidence" value="ECO:0007669"/>
    <property type="project" value="InterPro"/>
</dbReference>
<dbReference type="EMBL" id="JACHHG010000015">
    <property type="protein sequence ID" value="MBB6099798.1"/>
    <property type="molecule type" value="Genomic_DNA"/>
</dbReference>
<dbReference type="InterPro" id="IPR036388">
    <property type="entry name" value="WH-like_DNA-bd_sf"/>
</dbReference>
<proteinExistence type="predicted"/>
<dbReference type="PANTHER" id="PTHR43537:SF5">
    <property type="entry name" value="UXU OPERON TRANSCRIPTIONAL REGULATOR"/>
    <property type="match status" value="1"/>
</dbReference>
<evidence type="ECO:0000313" key="5">
    <source>
        <dbReference type="EMBL" id="MBB6099798.1"/>
    </source>
</evidence>
<keyword evidence="1" id="KW-0805">Transcription regulation</keyword>
<evidence type="ECO:0000313" key="6">
    <source>
        <dbReference type="Proteomes" id="UP000569951"/>
    </source>
</evidence>
<comment type="caution">
    <text evidence="5">The sequence shown here is derived from an EMBL/GenBank/DDBJ whole genome shotgun (WGS) entry which is preliminary data.</text>
</comment>
<dbReference type="InterPro" id="IPR008920">
    <property type="entry name" value="TF_FadR/GntR_C"/>
</dbReference>
<protein>
    <submittedName>
        <fullName evidence="5">GntR family transcriptional repressor for pyruvate dehydrogenase complex</fullName>
    </submittedName>
</protein>
<keyword evidence="6" id="KW-1185">Reference proteome</keyword>
<dbReference type="PRINTS" id="PR00035">
    <property type="entry name" value="HTHGNTR"/>
</dbReference>
<organism evidence="5 6">
    <name type="scientific">Deinobacterium chartae</name>
    <dbReference type="NCBI Taxonomy" id="521158"/>
    <lineage>
        <taxon>Bacteria</taxon>
        <taxon>Thermotogati</taxon>
        <taxon>Deinococcota</taxon>
        <taxon>Deinococci</taxon>
        <taxon>Deinococcales</taxon>
        <taxon>Deinococcaceae</taxon>
        <taxon>Deinobacterium</taxon>
    </lineage>
</organism>
<dbReference type="GO" id="GO:0003677">
    <property type="term" value="F:DNA binding"/>
    <property type="evidence" value="ECO:0007669"/>
    <property type="project" value="UniProtKB-KW"/>
</dbReference>
<dbReference type="InterPro" id="IPR000524">
    <property type="entry name" value="Tscrpt_reg_HTH_GntR"/>
</dbReference>
<evidence type="ECO:0000256" key="2">
    <source>
        <dbReference type="ARBA" id="ARBA00023125"/>
    </source>
</evidence>
<evidence type="ECO:0000259" key="4">
    <source>
        <dbReference type="PROSITE" id="PS50949"/>
    </source>
</evidence>
<dbReference type="PANTHER" id="PTHR43537">
    <property type="entry name" value="TRANSCRIPTIONAL REGULATOR, GNTR FAMILY"/>
    <property type="match status" value="1"/>
</dbReference>
<name>A0A841I5S5_9DEIO</name>
<dbReference type="SMART" id="SM00895">
    <property type="entry name" value="FCD"/>
    <property type="match status" value="1"/>
</dbReference>
<dbReference type="Gene3D" id="1.20.120.530">
    <property type="entry name" value="GntR ligand-binding domain-like"/>
    <property type="match status" value="1"/>
</dbReference>
<dbReference type="PROSITE" id="PS50949">
    <property type="entry name" value="HTH_GNTR"/>
    <property type="match status" value="1"/>
</dbReference>
<keyword evidence="5" id="KW-0670">Pyruvate</keyword>
<keyword evidence="3" id="KW-0804">Transcription</keyword>
<dbReference type="Proteomes" id="UP000569951">
    <property type="component" value="Unassembled WGS sequence"/>
</dbReference>
<gene>
    <name evidence="5" type="ORF">HNR42_003256</name>
</gene>
<dbReference type="Gene3D" id="1.10.10.10">
    <property type="entry name" value="Winged helix-like DNA-binding domain superfamily/Winged helix DNA-binding domain"/>
    <property type="match status" value="1"/>
</dbReference>
<accession>A0A841I5S5</accession>
<dbReference type="CDD" id="cd07377">
    <property type="entry name" value="WHTH_GntR"/>
    <property type="match status" value="1"/>
</dbReference>
<sequence>MPTAIRRVKVSDSVTSSLLDLIRHGDYPAGTRLPPERELAVRFGVSRATLRDALRRLELLGYLEVRQGGGTFARTPDASTLSRPFQGLLAGSPGTATDLMEFRCMVEPEVAALAAERASSNELALLSDSYERQQRAADRGLRLADEDMRFHGLIAQASGNAVFSGVLETLRHLMQELRHNLLPGSRPDLTLREHLRILEAITARDPHGARAAMAAHLNTVSRTLRLERALPGAALPTLGDDHD</sequence>
<evidence type="ECO:0000256" key="3">
    <source>
        <dbReference type="ARBA" id="ARBA00023163"/>
    </source>
</evidence>
<dbReference type="SUPFAM" id="SSF48008">
    <property type="entry name" value="GntR ligand-binding domain-like"/>
    <property type="match status" value="1"/>
</dbReference>
<reference evidence="5 6" key="1">
    <citation type="submission" date="2020-08" db="EMBL/GenBank/DDBJ databases">
        <title>Genomic Encyclopedia of Type Strains, Phase IV (KMG-IV): sequencing the most valuable type-strain genomes for metagenomic binning, comparative biology and taxonomic classification.</title>
        <authorList>
            <person name="Goeker M."/>
        </authorList>
    </citation>
    <scope>NUCLEOTIDE SEQUENCE [LARGE SCALE GENOMIC DNA]</scope>
    <source>
        <strain evidence="5 6">DSM 21458</strain>
    </source>
</reference>
<dbReference type="Pfam" id="PF00392">
    <property type="entry name" value="GntR"/>
    <property type="match status" value="1"/>
</dbReference>
<feature type="domain" description="HTH gntR-type" evidence="4">
    <location>
        <begin position="8"/>
        <end position="76"/>
    </location>
</feature>
<dbReference type="Pfam" id="PF07729">
    <property type="entry name" value="FCD"/>
    <property type="match status" value="1"/>
</dbReference>
<dbReference type="InterPro" id="IPR036390">
    <property type="entry name" value="WH_DNA-bd_sf"/>
</dbReference>
<dbReference type="InterPro" id="IPR011711">
    <property type="entry name" value="GntR_C"/>
</dbReference>
<dbReference type="RefSeq" id="WP_183988534.1">
    <property type="nucleotide sequence ID" value="NZ_JACHHG010000015.1"/>
</dbReference>